<proteinExistence type="predicted"/>
<reference evidence="2 3" key="1">
    <citation type="submission" date="2020-08" db="EMBL/GenBank/DDBJ databases">
        <title>Genomic Encyclopedia of Type Strains, Phase IV (KMG-IV): sequencing the most valuable type-strain genomes for metagenomic binning, comparative biology and taxonomic classification.</title>
        <authorList>
            <person name="Goeker M."/>
        </authorList>
    </citation>
    <scope>NUCLEOTIDE SEQUENCE [LARGE SCALE GENOMIC DNA]</scope>
    <source>
        <strain evidence="2 3">DSM 17245</strain>
    </source>
</reference>
<dbReference type="Proteomes" id="UP000522163">
    <property type="component" value="Unassembled WGS sequence"/>
</dbReference>
<dbReference type="AlphaFoldDB" id="A0A7W9W182"/>
<keyword evidence="1" id="KW-1133">Transmembrane helix</keyword>
<name>A0A7W9W182_9FIRM</name>
<gene>
    <name evidence="2" type="ORF">HNQ46_000134</name>
</gene>
<keyword evidence="1" id="KW-0812">Transmembrane</keyword>
<keyword evidence="1" id="KW-0472">Membrane</keyword>
<dbReference type="GeneID" id="85013709"/>
<feature type="transmembrane region" description="Helical" evidence="1">
    <location>
        <begin position="222"/>
        <end position="243"/>
    </location>
</feature>
<protein>
    <submittedName>
        <fullName evidence="2">Uncharacterized protein</fullName>
    </submittedName>
</protein>
<sequence>MEWDDFYERAENWSKSTLSQRISSLKTIGEAWEISDIAELIKDQELNAKLIKKAMSLGAKFPFEDIVSFEGLVSKEMICQMIDYALNNGESISADEILGFEGIVDQDTLDMLLHSMVNRKISLNAEDLLDLDGVVSKAVIDRAALASKLQFSGEDMGDLEDVLSPRVHRELCEKNGFYEVDGEYKKIKSGKGKNTFKKAWTKKSVHERNTLSSNDSTEGSGISLLPVLFGIVAFPVVLLFKILGLNSLLKLFRLSRLFTGKKPEKFYIGDPVLVRYSQTEGRIIDINGSHYMVSMYDGGKVDSYQAYELERI</sequence>
<evidence type="ECO:0000313" key="3">
    <source>
        <dbReference type="Proteomes" id="UP000522163"/>
    </source>
</evidence>
<dbReference type="EMBL" id="JACHHH010000001">
    <property type="protein sequence ID" value="MBB6040173.1"/>
    <property type="molecule type" value="Genomic_DNA"/>
</dbReference>
<comment type="caution">
    <text evidence="2">The sequence shown here is derived from an EMBL/GenBank/DDBJ whole genome shotgun (WGS) entry which is preliminary data.</text>
</comment>
<organism evidence="2 3">
    <name type="scientific">Oribacterium sinus</name>
    <dbReference type="NCBI Taxonomy" id="237576"/>
    <lineage>
        <taxon>Bacteria</taxon>
        <taxon>Bacillati</taxon>
        <taxon>Bacillota</taxon>
        <taxon>Clostridia</taxon>
        <taxon>Lachnospirales</taxon>
        <taxon>Lachnospiraceae</taxon>
        <taxon>Oribacterium</taxon>
    </lineage>
</organism>
<accession>A0A7W9W182</accession>
<dbReference type="RefSeq" id="WP_183681622.1">
    <property type="nucleotide sequence ID" value="NZ_JACHHH010000001.1"/>
</dbReference>
<evidence type="ECO:0000256" key="1">
    <source>
        <dbReference type="SAM" id="Phobius"/>
    </source>
</evidence>
<evidence type="ECO:0000313" key="2">
    <source>
        <dbReference type="EMBL" id="MBB6040173.1"/>
    </source>
</evidence>